<dbReference type="InterPro" id="IPR002397">
    <property type="entry name" value="Cyt_P450_B"/>
</dbReference>
<evidence type="ECO:0000256" key="7">
    <source>
        <dbReference type="ARBA" id="ARBA00023033"/>
    </source>
</evidence>
<dbReference type="InterPro" id="IPR017972">
    <property type="entry name" value="Cyt_P450_CS"/>
</dbReference>
<comment type="cofactor">
    <cofactor evidence="1">
        <name>heme</name>
        <dbReference type="ChEBI" id="CHEBI:30413"/>
    </cofactor>
</comment>
<dbReference type="PRINTS" id="PR00359">
    <property type="entry name" value="BP450"/>
</dbReference>
<dbReference type="EMBL" id="JBHTMP010000120">
    <property type="protein sequence ID" value="MFD1326111.1"/>
    <property type="molecule type" value="Genomic_DNA"/>
</dbReference>
<evidence type="ECO:0000256" key="1">
    <source>
        <dbReference type="ARBA" id="ARBA00001971"/>
    </source>
</evidence>
<dbReference type="RefSeq" id="WP_377579264.1">
    <property type="nucleotide sequence ID" value="NZ_JBHTMP010000120.1"/>
</dbReference>
<dbReference type="Gene3D" id="1.10.630.10">
    <property type="entry name" value="Cytochrome P450"/>
    <property type="match status" value="1"/>
</dbReference>
<proteinExistence type="inferred from homology"/>
<dbReference type="PANTHER" id="PTHR46696">
    <property type="entry name" value="P450, PUTATIVE (EUROFUNG)-RELATED"/>
    <property type="match status" value="1"/>
</dbReference>
<dbReference type="PANTHER" id="PTHR46696:SF5">
    <property type="entry name" value="CYTOCHROME P450 BJ-1"/>
    <property type="match status" value="1"/>
</dbReference>
<evidence type="ECO:0000256" key="2">
    <source>
        <dbReference type="ARBA" id="ARBA00010617"/>
    </source>
</evidence>
<evidence type="ECO:0000256" key="4">
    <source>
        <dbReference type="ARBA" id="ARBA00022723"/>
    </source>
</evidence>
<evidence type="ECO:0000256" key="6">
    <source>
        <dbReference type="ARBA" id="ARBA00023004"/>
    </source>
</evidence>
<keyword evidence="4" id="KW-0479">Metal-binding</keyword>
<keyword evidence="5" id="KW-0560">Oxidoreductase</keyword>
<evidence type="ECO:0000313" key="9">
    <source>
        <dbReference type="Proteomes" id="UP001597260"/>
    </source>
</evidence>
<keyword evidence="9" id="KW-1185">Reference proteome</keyword>
<accession>A0ABW3YRS3</accession>
<comment type="similarity">
    <text evidence="2">Belongs to the cytochrome P450 family.</text>
</comment>
<comment type="caution">
    <text evidence="8">The sequence shown here is derived from an EMBL/GenBank/DDBJ whole genome shotgun (WGS) entry which is preliminary data.</text>
</comment>
<dbReference type="Proteomes" id="UP001597260">
    <property type="component" value="Unassembled WGS sequence"/>
</dbReference>
<evidence type="ECO:0000256" key="5">
    <source>
        <dbReference type="ARBA" id="ARBA00023002"/>
    </source>
</evidence>
<evidence type="ECO:0008006" key="10">
    <source>
        <dbReference type="Google" id="ProtNLM"/>
    </source>
</evidence>
<evidence type="ECO:0000313" key="8">
    <source>
        <dbReference type="EMBL" id="MFD1326111.1"/>
    </source>
</evidence>
<evidence type="ECO:0000256" key="3">
    <source>
        <dbReference type="ARBA" id="ARBA00022617"/>
    </source>
</evidence>
<keyword evidence="6" id="KW-0408">Iron</keyword>
<reference evidence="9" key="1">
    <citation type="journal article" date="2019" name="Int. J. Syst. Evol. Microbiol.">
        <title>The Global Catalogue of Microorganisms (GCM) 10K type strain sequencing project: providing services to taxonomists for standard genome sequencing and annotation.</title>
        <authorList>
            <consortium name="The Broad Institute Genomics Platform"/>
            <consortium name="The Broad Institute Genome Sequencing Center for Infectious Disease"/>
            <person name="Wu L."/>
            <person name="Ma J."/>
        </authorList>
    </citation>
    <scope>NUCLEOTIDE SEQUENCE [LARGE SCALE GENOMIC DNA]</scope>
    <source>
        <strain evidence="9">JCM 31037</strain>
    </source>
</reference>
<name>A0ABW3YRS3_9ACTN</name>
<sequence length="357" mass="38928">MSSLSWSADLECWLVEQPALSRAVLTDDRFSSQTLGTAFRRFSNTAIHTECAHLLDILSRWYVQHDPPEHTERRRLSQGNLTRTALTALTPAIEAVVAEVLDALPEQGKADGVRDVAQPVSARVIALALGVPAIDPRLLHRWSTDIGRFLGAVYRLDYARAAQRAVEEMASFLEDALKTGATRGPGPVYRGTDARENLAAHTMMLFGGLETSGRLLTLGLWELLRAPDPGMVDVDGLLDAVLRDYPPLRYVSRVATRECVFDDQRIRAGDLLMVSLTGGAAAGAPVLAFGQGRHYCPGMQLTMIEANLVLSRFRERFPGAALSTPDVRPTAGAAYHGFDSLPLTLVPTPRAEDEDTT</sequence>
<protein>
    <recommendedName>
        <fullName evidence="10">Cytochrome P450</fullName>
    </recommendedName>
</protein>
<keyword evidence="7" id="KW-0503">Monooxygenase</keyword>
<gene>
    <name evidence="8" type="ORF">ACFQ4H_34040</name>
</gene>
<dbReference type="InterPro" id="IPR036396">
    <property type="entry name" value="Cyt_P450_sf"/>
</dbReference>
<organism evidence="8 9">
    <name type="scientific">Micromonospora sonneratiae</name>
    <dbReference type="NCBI Taxonomy" id="1184706"/>
    <lineage>
        <taxon>Bacteria</taxon>
        <taxon>Bacillati</taxon>
        <taxon>Actinomycetota</taxon>
        <taxon>Actinomycetes</taxon>
        <taxon>Micromonosporales</taxon>
        <taxon>Micromonosporaceae</taxon>
        <taxon>Micromonospora</taxon>
    </lineage>
</organism>
<dbReference type="PROSITE" id="PS00086">
    <property type="entry name" value="CYTOCHROME_P450"/>
    <property type="match status" value="1"/>
</dbReference>
<keyword evidence="3" id="KW-0349">Heme</keyword>
<dbReference type="SUPFAM" id="SSF48264">
    <property type="entry name" value="Cytochrome P450"/>
    <property type="match status" value="1"/>
</dbReference>